<keyword evidence="2" id="KW-0472">Membrane</keyword>
<dbReference type="GO" id="GO:0015562">
    <property type="term" value="F:efflux transmembrane transporter activity"/>
    <property type="evidence" value="ECO:0007669"/>
    <property type="project" value="InterPro"/>
</dbReference>
<dbReference type="GO" id="GO:0005886">
    <property type="term" value="C:plasma membrane"/>
    <property type="evidence" value="ECO:0007669"/>
    <property type="project" value="UniProtKB-SubCell"/>
</dbReference>
<evidence type="ECO:0000313" key="4">
    <source>
        <dbReference type="Proteomes" id="UP000624703"/>
    </source>
</evidence>
<dbReference type="Proteomes" id="UP000624703">
    <property type="component" value="Unassembled WGS sequence"/>
</dbReference>
<dbReference type="AlphaFoldDB" id="A0A8J7MG67"/>
<keyword evidence="2" id="KW-0564">Palmitate</keyword>
<dbReference type="Gene3D" id="1.20.1600.10">
    <property type="entry name" value="Outer membrane efflux proteins (OEP)"/>
    <property type="match status" value="1"/>
</dbReference>
<keyword evidence="4" id="KW-1185">Reference proteome</keyword>
<dbReference type="InterPro" id="IPR010131">
    <property type="entry name" value="MdtP/NodT-like"/>
</dbReference>
<proteinExistence type="inferred from homology"/>
<evidence type="ECO:0000256" key="1">
    <source>
        <dbReference type="ARBA" id="ARBA00007613"/>
    </source>
</evidence>
<evidence type="ECO:0000313" key="3">
    <source>
        <dbReference type="EMBL" id="MBK1791209.1"/>
    </source>
</evidence>
<comment type="subcellular location">
    <subcellularLocation>
        <location evidence="2">Cell membrane</location>
        <topology evidence="2">Lipid-anchor</topology>
    </subcellularLocation>
</comment>
<evidence type="ECO:0000256" key="2">
    <source>
        <dbReference type="RuleBase" id="RU362097"/>
    </source>
</evidence>
<keyword evidence="2" id="KW-0449">Lipoprotein</keyword>
<keyword evidence="2" id="KW-1134">Transmembrane beta strand</keyword>
<feature type="chain" id="PRO_5035339417" evidence="2">
    <location>
        <begin position="25"/>
        <end position="464"/>
    </location>
</feature>
<dbReference type="Gene3D" id="2.20.200.10">
    <property type="entry name" value="Outer membrane efflux proteins (OEP)"/>
    <property type="match status" value="1"/>
</dbReference>
<organism evidence="3 4">
    <name type="scientific">Persicirhabdus sediminis</name>
    <dbReference type="NCBI Taxonomy" id="454144"/>
    <lineage>
        <taxon>Bacteria</taxon>
        <taxon>Pseudomonadati</taxon>
        <taxon>Verrucomicrobiota</taxon>
        <taxon>Verrucomicrobiia</taxon>
        <taxon>Verrucomicrobiales</taxon>
        <taxon>Verrucomicrobiaceae</taxon>
        <taxon>Persicirhabdus</taxon>
    </lineage>
</organism>
<reference evidence="3" key="1">
    <citation type="submission" date="2021-01" db="EMBL/GenBank/DDBJ databases">
        <title>Modified the classification status of verrucomicrobia.</title>
        <authorList>
            <person name="Feng X."/>
        </authorList>
    </citation>
    <scope>NUCLEOTIDE SEQUENCE</scope>
    <source>
        <strain evidence="3">_KCTC 22039</strain>
    </source>
</reference>
<protein>
    <submittedName>
        <fullName evidence="3">Efflux transporter outer membrane subunit</fullName>
    </submittedName>
</protein>
<keyword evidence="2" id="KW-0812">Transmembrane</keyword>
<sequence length="464" mass="50466">MRRGQLCLLSVGIGISLAACSATAPEARIDSELEFAPSIWSARKEANTPVDHDWVKSFGDASLSKLVNEALTKNPDMTVAAERLVRAQIAANVAGAGGRPEVTLGASGNKQELGGMGFGRPESYGVDLNVGWEPDIWGRYRKEQSAAIADAQASQQQYRAARSSLAAQVCKAWFALAESNQQVKLAEEALKTYESTQSSIQDRFERDMQAEGGSASQLRLSQTDVATAKAELSARKSDREMAQRQLELIVGRYPAGKEQGKVKLPKVPKQVPAGLPSELLLRRPDIISAERQYAAAGARVREAELAVYPSFRLTGSSGFSSSELGNVINSDMGVWSLGIGVTQYLFSGGRILGEINSRRSVDREAAAQLHRTVLQGFAEVEQALAMEKWLAQRERDINEAFELAAEASQAAEDDFRDGNGDVLTLFLAQNRKIVLNTQVVSIRRLRLNNRVDLHLALGGGFYIK</sequence>
<dbReference type="RefSeq" id="WP_200311223.1">
    <property type="nucleotide sequence ID" value="NZ_JAENIM010000039.1"/>
</dbReference>
<comment type="caution">
    <text evidence="3">The sequence shown here is derived from an EMBL/GenBank/DDBJ whole genome shotgun (WGS) entry which is preliminary data.</text>
</comment>
<dbReference type="PANTHER" id="PTHR30203">
    <property type="entry name" value="OUTER MEMBRANE CATION EFFLUX PROTEIN"/>
    <property type="match status" value="1"/>
</dbReference>
<dbReference type="PROSITE" id="PS51257">
    <property type="entry name" value="PROKAR_LIPOPROTEIN"/>
    <property type="match status" value="1"/>
</dbReference>
<gene>
    <name evidence="3" type="ORF">JIN82_08600</name>
</gene>
<dbReference type="InterPro" id="IPR003423">
    <property type="entry name" value="OMP_efflux"/>
</dbReference>
<comment type="similarity">
    <text evidence="1 2">Belongs to the outer membrane factor (OMF) (TC 1.B.17) family.</text>
</comment>
<dbReference type="Pfam" id="PF02321">
    <property type="entry name" value="OEP"/>
    <property type="match status" value="2"/>
</dbReference>
<keyword evidence="2" id="KW-0732">Signal</keyword>
<feature type="signal peptide" evidence="2">
    <location>
        <begin position="1"/>
        <end position="24"/>
    </location>
</feature>
<accession>A0A8J7MG67</accession>
<name>A0A8J7MG67_9BACT</name>
<dbReference type="NCBIfam" id="TIGR01845">
    <property type="entry name" value="outer_NodT"/>
    <property type="match status" value="1"/>
</dbReference>
<dbReference type="SUPFAM" id="SSF56954">
    <property type="entry name" value="Outer membrane efflux proteins (OEP)"/>
    <property type="match status" value="1"/>
</dbReference>
<dbReference type="EMBL" id="JAENIM010000039">
    <property type="protein sequence ID" value="MBK1791209.1"/>
    <property type="molecule type" value="Genomic_DNA"/>
</dbReference>